<dbReference type="Proteomes" id="UP000724672">
    <property type="component" value="Unassembled WGS sequence"/>
</dbReference>
<dbReference type="InterPro" id="IPR006121">
    <property type="entry name" value="HMA_dom"/>
</dbReference>
<dbReference type="Gene3D" id="3.30.70.100">
    <property type="match status" value="1"/>
</dbReference>
<evidence type="ECO:0000256" key="1">
    <source>
        <dbReference type="ARBA" id="ARBA00022723"/>
    </source>
</evidence>
<keyword evidence="4" id="KW-1185">Reference proteome</keyword>
<feature type="domain" description="HMA" evidence="2">
    <location>
        <begin position="1"/>
        <end position="65"/>
    </location>
</feature>
<proteinExistence type="predicted"/>
<dbReference type="PROSITE" id="PS50846">
    <property type="entry name" value="HMA_2"/>
    <property type="match status" value="1"/>
</dbReference>
<organism evidence="3 4">
    <name type="scientific">Anaeromonas frigoriresistens</name>
    <dbReference type="NCBI Taxonomy" id="2683708"/>
    <lineage>
        <taxon>Bacteria</taxon>
        <taxon>Bacillati</taxon>
        <taxon>Bacillota</taxon>
        <taxon>Tissierellia</taxon>
        <taxon>Tissierellales</taxon>
        <taxon>Thermohalobacteraceae</taxon>
        <taxon>Anaeromonas</taxon>
    </lineage>
</organism>
<dbReference type="PROSITE" id="PS01047">
    <property type="entry name" value="HMA_1"/>
    <property type="match status" value="1"/>
</dbReference>
<dbReference type="Pfam" id="PF00403">
    <property type="entry name" value="HMA"/>
    <property type="match status" value="1"/>
</dbReference>
<accession>A0A942Z604</accession>
<evidence type="ECO:0000313" key="4">
    <source>
        <dbReference type="Proteomes" id="UP000724672"/>
    </source>
</evidence>
<dbReference type="PRINTS" id="PR00944">
    <property type="entry name" value="CUEXPORT"/>
</dbReference>
<dbReference type="GO" id="GO:0006825">
    <property type="term" value="P:copper ion transport"/>
    <property type="evidence" value="ECO:0007669"/>
    <property type="project" value="InterPro"/>
</dbReference>
<protein>
    <submittedName>
        <fullName evidence="3">Heavy-metal-associated domain-containing protein</fullName>
    </submittedName>
</protein>
<dbReference type="GO" id="GO:0005507">
    <property type="term" value="F:copper ion binding"/>
    <property type="evidence" value="ECO:0007669"/>
    <property type="project" value="InterPro"/>
</dbReference>
<dbReference type="EMBL" id="WSFT01000009">
    <property type="protein sequence ID" value="MBS4537052.1"/>
    <property type="molecule type" value="Genomic_DNA"/>
</dbReference>
<gene>
    <name evidence="3" type="ORF">GOQ27_01175</name>
</gene>
<evidence type="ECO:0000259" key="2">
    <source>
        <dbReference type="PROSITE" id="PS50846"/>
    </source>
</evidence>
<sequence length="70" mass="7693">MQKTLTIEGMSCGHCTNAVEKSLMNLEEVTKVRADLASKTAEVEGYELKDENLTKAVEEAGYEVVDIKTV</sequence>
<evidence type="ECO:0000313" key="3">
    <source>
        <dbReference type="EMBL" id="MBS4537052.1"/>
    </source>
</evidence>
<dbReference type="SUPFAM" id="SSF55008">
    <property type="entry name" value="HMA, heavy metal-associated domain"/>
    <property type="match status" value="1"/>
</dbReference>
<dbReference type="InterPro" id="IPR000428">
    <property type="entry name" value="Cu-bd"/>
</dbReference>
<comment type="caution">
    <text evidence="3">The sequence shown here is derived from an EMBL/GenBank/DDBJ whole genome shotgun (WGS) entry which is preliminary data.</text>
</comment>
<keyword evidence="1" id="KW-0479">Metal-binding</keyword>
<dbReference type="CDD" id="cd00371">
    <property type="entry name" value="HMA"/>
    <property type="match status" value="1"/>
</dbReference>
<dbReference type="RefSeq" id="WP_203364982.1">
    <property type="nucleotide sequence ID" value="NZ_WSFT01000009.1"/>
</dbReference>
<name>A0A942Z604_9FIRM</name>
<dbReference type="AlphaFoldDB" id="A0A942Z604"/>
<reference evidence="3" key="1">
    <citation type="submission" date="2019-12" db="EMBL/GenBank/DDBJ databases">
        <title>Clostridiaceae gen. nov. sp. nov., isolated from sediment in Xinjiang, China.</title>
        <authorList>
            <person name="Zhang R."/>
        </authorList>
    </citation>
    <scope>NUCLEOTIDE SEQUENCE</scope>
    <source>
        <strain evidence="3">D2Q-11</strain>
    </source>
</reference>
<dbReference type="InterPro" id="IPR017969">
    <property type="entry name" value="Heavy-metal-associated_CS"/>
</dbReference>
<dbReference type="InterPro" id="IPR036163">
    <property type="entry name" value="HMA_dom_sf"/>
</dbReference>